<proteinExistence type="predicted"/>
<protein>
    <submittedName>
        <fullName evidence="1">Uncharacterized protein</fullName>
    </submittedName>
</protein>
<dbReference type="EMBL" id="MNCJ02000318">
    <property type="protein sequence ID" value="KAF5816714.1"/>
    <property type="molecule type" value="Genomic_DNA"/>
</dbReference>
<gene>
    <name evidence="1" type="ORF">HanXRQr2_Chr03g0137301</name>
</gene>
<dbReference type="PROSITE" id="PS51257">
    <property type="entry name" value="PROKAR_LIPOPROTEIN"/>
    <property type="match status" value="1"/>
</dbReference>
<evidence type="ECO:0000313" key="2">
    <source>
        <dbReference type="Proteomes" id="UP000215914"/>
    </source>
</evidence>
<name>A0A9K3JKC9_HELAN</name>
<reference evidence="1" key="2">
    <citation type="submission" date="2020-06" db="EMBL/GenBank/DDBJ databases">
        <title>Helianthus annuus Genome sequencing and assembly Release 2.</title>
        <authorList>
            <person name="Gouzy J."/>
            <person name="Langlade N."/>
            <person name="Munos S."/>
        </authorList>
    </citation>
    <scope>NUCLEOTIDE SEQUENCE</scope>
    <source>
        <tissue evidence="1">Leaves</tissue>
    </source>
</reference>
<comment type="caution">
    <text evidence="1">The sequence shown here is derived from an EMBL/GenBank/DDBJ whole genome shotgun (WGS) entry which is preliminary data.</text>
</comment>
<evidence type="ECO:0000313" key="1">
    <source>
        <dbReference type="EMBL" id="KAF5816714.1"/>
    </source>
</evidence>
<dbReference type="Proteomes" id="UP000215914">
    <property type="component" value="Unassembled WGS sequence"/>
</dbReference>
<reference evidence="1" key="1">
    <citation type="journal article" date="2017" name="Nature">
        <title>The sunflower genome provides insights into oil metabolism, flowering and Asterid evolution.</title>
        <authorList>
            <person name="Badouin H."/>
            <person name="Gouzy J."/>
            <person name="Grassa C.J."/>
            <person name="Murat F."/>
            <person name="Staton S.E."/>
            <person name="Cottret L."/>
            <person name="Lelandais-Briere C."/>
            <person name="Owens G.L."/>
            <person name="Carrere S."/>
            <person name="Mayjonade B."/>
            <person name="Legrand L."/>
            <person name="Gill N."/>
            <person name="Kane N.C."/>
            <person name="Bowers J.E."/>
            <person name="Hubner S."/>
            <person name="Bellec A."/>
            <person name="Berard A."/>
            <person name="Berges H."/>
            <person name="Blanchet N."/>
            <person name="Boniface M.C."/>
            <person name="Brunel D."/>
            <person name="Catrice O."/>
            <person name="Chaidir N."/>
            <person name="Claudel C."/>
            <person name="Donnadieu C."/>
            <person name="Faraut T."/>
            <person name="Fievet G."/>
            <person name="Helmstetter N."/>
            <person name="King M."/>
            <person name="Knapp S.J."/>
            <person name="Lai Z."/>
            <person name="Le Paslier M.C."/>
            <person name="Lippi Y."/>
            <person name="Lorenzon L."/>
            <person name="Mandel J.R."/>
            <person name="Marage G."/>
            <person name="Marchand G."/>
            <person name="Marquand E."/>
            <person name="Bret-Mestries E."/>
            <person name="Morien E."/>
            <person name="Nambeesan S."/>
            <person name="Nguyen T."/>
            <person name="Pegot-Espagnet P."/>
            <person name="Pouilly N."/>
            <person name="Raftis F."/>
            <person name="Sallet E."/>
            <person name="Schiex T."/>
            <person name="Thomas J."/>
            <person name="Vandecasteele C."/>
            <person name="Vares D."/>
            <person name="Vear F."/>
            <person name="Vautrin S."/>
            <person name="Crespi M."/>
            <person name="Mangin B."/>
            <person name="Burke J.M."/>
            <person name="Salse J."/>
            <person name="Munos S."/>
            <person name="Vincourt P."/>
            <person name="Rieseberg L.H."/>
            <person name="Langlade N.B."/>
        </authorList>
    </citation>
    <scope>NUCLEOTIDE SEQUENCE</scope>
    <source>
        <tissue evidence="1">Leaves</tissue>
    </source>
</reference>
<keyword evidence="2" id="KW-1185">Reference proteome</keyword>
<organism evidence="1 2">
    <name type="scientific">Helianthus annuus</name>
    <name type="common">Common sunflower</name>
    <dbReference type="NCBI Taxonomy" id="4232"/>
    <lineage>
        <taxon>Eukaryota</taxon>
        <taxon>Viridiplantae</taxon>
        <taxon>Streptophyta</taxon>
        <taxon>Embryophyta</taxon>
        <taxon>Tracheophyta</taxon>
        <taxon>Spermatophyta</taxon>
        <taxon>Magnoliopsida</taxon>
        <taxon>eudicotyledons</taxon>
        <taxon>Gunneridae</taxon>
        <taxon>Pentapetalae</taxon>
        <taxon>asterids</taxon>
        <taxon>campanulids</taxon>
        <taxon>Asterales</taxon>
        <taxon>Asteraceae</taxon>
        <taxon>Asteroideae</taxon>
        <taxon>Heliantheae alliance</taxon>
        <taxon>Heliantheae</taxon>
        <taxon>Helianthus</taxon>
    </lineage>
</organism>
<dbReference type="Gramene" id="mRNA:HanXRQr2_Chr03g0137301">
    <property type="protein sequence ID" value="CDS:HanXRQr2_Chr03g0137301.1"/>
    <property type="gene ID" value="HanXRQr2_Chr03g0137301"/>
</dbReference>
<sequence>MRKVNHGSRTANLESCLIVSQCGFFGCGERSKPNSSPFLRRVLYLGCKLSPWTSPYASKASPIFTSLFIFLHLFDLSKRKVDLKLRRFSRNWGTRAVK</sequence>
<dbReference type="AlphaFoldDB" id="A0A9K3JKC9"/>
<accession>A0A9K3JKC9</accession>